<evidence type="ECO:0000313" key="2">
    <source>
        <dbReference type="Proteomes" id="UP000093737"/>
    </source>
</evidence>
<protein>
    <submittedName>
        <fullName evidence="1">Uncharacterized protein</fullName>
    </submittedName>
</protein>
<accession>A0A6M7U505</accession>
<dbReference type="RefSeq" id="WP_056571224.1">
    <property type="nucleotide sequence ID" value="NZ_CP033334.1"/>
</dbReference>
<evidence type="ECO:0000313" key="1">
    <source>
        <dbReference type="EMBL" id="OBQ66803.1"/>
    </source>
</evidence>
<gene>
    <name evidence="1" type="ORF">A8145_30865</name>
</gene>
<name>A0A6M7U505_RHILI</name>
<proteinExistence type="predicted"/>
<dbReference type="AlphaFoldDB" id="A0A6M7U505"/>
<dbReference type="Proteomes" id="UP000093737">
    <property type="component" value="Unassembled WGS sequence"/>
</dbReference>
<sequence>MRAAKRWILGISVFCALLPTEVFAAYKCMNPAICRAVCGSETCGKISASNRDMKALDLGASGQLAASSGGASSGTSSRKTYTCSNEAICIAVCGKKTCP</sequence>
<reference evidence="1 2" key="1">
    <citation type="submission" date="2016-05" db="EMBL/GenBank/DDBJ databases">
        <authorList>
            <person name="Ramsay J.P."/>
        </authorList>
    </citation>
    <scope>NUCLEOTIDE SEQUENCE [LARGE SCALE GENOMIC DNA]</scope>
    <source>
        <strain evidence="1 2">NZP2042</strain>
    </source>
</reference>
<dbReference type="EMBL" id="LYTK01000010">
    <property type="protein sequence ID" value="OBQ66803.1"/>
    <property type="molecule type" value="Genomic_DNA"/>
</dbReference>
<organism evidence="1 2">
    <name type="scientific">Rhizobium loti</name>
    <name type="common">Mesorhizobium loti</name>
    <dbReference type="NCBI Taxonomy" id="381"/>
    <lineage>
        <taxon>Bacteria</taxon>
        <taxon>Pseudomonadati</taxon>
        <taxon>Pseudomonadota</taxon>
        <taxon>Alphaproteobacteria</taxon>
        <taxon>Hyphomicrobiales</taxon>
        <taxon>Phyllobacteriaceae</taxon>
        <taxon>Mesorhizobium</taxon>
    </lineage>
</organism>
<comment type="caution">
    <text evidence="1">The sequence shown here is derived from an EMBL/GenBank/DDBJ whole genome shotgun (WGS) entry which is preliminary data.</text>
</comment>